<evidence type="ECO:0000256" key="5">
    <source>
        <dbReference type="SAM" id="Phobius"/>
    </source>
</evidence>
<keyword evidence="7" id="KW-1185">Reference proteome</keyword>
<dbReference type="GO" id="GO:0005886">
    <property type="term" value="C:plasma membrane"/>
    <property type="evidence" value="ECO:0007669"/>
    <property type="project" value="UniProtKB-SubCell"/>
</dbReference>
<evidence type="ECO:0000313" key="7">
    <source>
        <dbReference type="Proteomes" id="UP000638648"/>
    </source>
</evidence>
<gene>
    <name evidence="6" type="ORF">HEB94_009452</name>
</gene>
<sequence>MSLNRLETGHDGGGPEDGRATMRRMVRFVRPYRWRLAGYAALLAASSFAGIVPPLIFKALLDTAIPHRDVVLLNLRCPTCPRSDGNIDCSSTRTTLGRNGWEGSHRGILRQRLVSDPYRLSAIPKRVNEDVGKKVP</sequence>
<dbReference type="Proteomes" id="UP000638648">
    <property type="component" value="Unassembled WGS sequence"/>
</dbReference>
<dbReference type="SUPFAM" id="SSF90123">
    <property type="entry name" value="ABC transporter transmembrane region"/>
    <property type="match status" value="1"/>
</dbReference>
<dbReference type="AlphaFoldDB" id="A0A927REV0"/>
<comment type="caution">
    <text evidence="6">The sequence shown here is derived from an EMBL/GenBank/DDBJ whole genome shotgun (WGS) entry which is preliminary data.</text>
</comment>
<proteinExistence type="predicted"/>
<accession>A0A927REV0</accession>
<organism evidence="6 7">
    <name type="scientific">Actinopolymorpha pittospori</name>
    <dbReference type="NCBI Taxonomy" id="648752"/>
    <lineage>
        <taxon>Bacteria</taxon>
        <taxon>Bacillati</taxon>
        <taxon>Actinomycetota</taxon>
        <taxon>Actinomycetes</taxon>
        <taxon>Propionibacteriales</taxon>
        <taxon>Actinopolymorphaceae</taxon>
        <taxon>Actinopolymorpha</taxon>
    </lineage>
</organism>
<evidence type="ECO:0000256" key="3">
    <source>
        <dbReference type="ARBA" id="ARBA00022989"/>
    </source>
</evidence>
<keyword evidence="3 5" id="KW-1133">Transmembrane helix</keyword>
<dbReference type="InterPro" id="IPR036640">
    <property type="entry name" value="ABC1_TM_sf"/>
</dbReference>
<evidence type="ECO:0000256" key="4">
    <source>
        <dbReference type="ARBA" id="ARBA00023136"/>
    </source>
</evidence>
<keyword evidence="2 5" id="KW-0812">Transmembrane</keyword>
<evidence type="ECO:0000256" key="2">
    <source>
        <dbReference type="ARBA" id="ARBA00022692"/>
    </source>
</evidence>
<protein>
    <submittedName>
        <fullName evidence="6">ABC-type multidrug transport system fused ATPase/permease subunit</fullName>
    </submittedName>
</protein>
<comment type="subcellular location">
    <subcellularLocation>
        <location evidence="1">Cell membrane</location>
        <topology evidence="1">Multi-pass membrane protein</topology>
    </subcellularLocation>
</comment>
<dbReference type="Gene3D" id="1.20.1560.10">
    <property type="entry name" value="ABC transporter type 1, transmembrane domain"/>
    <property type="match status" value="1"/>
</dbReference>
<evidence type="ECO:0000256" key="1">
    <source>
        <dbReference type="ARBA" id="ARBA00004651"/>
    </source>
</evidence>
<evidence type="ECO:0000313" key="6">
    <source>
        <dbReference type="EMBL" id="MBE1612604.1"/>
    </source>
</evidence>
<dbReference type="GO" id="GO:0005524">
    <property type="term" value="F:ATP binding"/>
    <property type="evidence" value="ECO:0007669"/>
    <property type="project" value="InterPro"/>
</dbReference>
<feature type="transmembrane region" description="Helical" evidence="5">
    <location>
        <begin position="32"/>
        <end position="57"/>
    </location>
</feature>
<dbReference type="EMBL" id="JADBEM010000001">
    <property type="protein sequence ID" value="MBE1612604.1"/>
    <property type="molecule type" value="Genomic_DNA"/>
</dbReference>
<keyword evidence="4 5" id="KW-0472">Membrane</keyword>
<reference evidence="6" key="1">
    <citation type="submission" date="2020-10" db="EMBL/GenBank/DDBJ databases">
        <title>Sequencing the genomes of 1000 actinobacteria strains.</title>
        <authorList>
            <person name="Klenk H.-P."/>
        </authorList>
    </citation>
    <scope>NUCLEOTIDE SEQUENCE</scope>
    <source>
        <strain evidence="6">DSM 45354</strain>
    </source>
</reference>
<name>A0A927REV0_9ACTN</name>